<evidence type="ECO:0000259" key="7">
    <source>
        <dbReference type="Pfam" id="PF00685"/>
    </source>
</evidence>
<dbReference type="InterPro" id="IPR000863">
    <property type="entry name" value="Sulfotransferase_dom"/>
</dbReference>
<protein>
    <recommendedName>
        <fullName evidence="6">Sulfotransferase</fullName>
        <ecNumber evidence="6">2.8.2.-</ecNumber>
    </recommendedName>
</protein>
<accession>A0AAN8L592</accession>
<dbReference type="PANTHER" id="PTHR11783">
    <property type="entry name" value="SULFOTRANSFERASE SULT"/>
    <property type="match status" value="1"/>
</dbReference>
<comment type="subcellular location">
    <subcellularLocation>
        <location evidence="1">Cytoplasm</location>
    </subcellularLocation>
</comment>
<evidence type="ECO:0000259" key="9">
    <source>
        <dbReference type="Pfam" id="PF13358"/>
    </source>
</evidence>
<feature type="domain" description="Sulfotransferase" evidence="7">
    <location>
        <begin position="279"/>
        <end position="523"/>
    </location>
</feature>
<evidence type="ECO:0000256" key="4">
    <source>
        <dbReference type="ARBA" id="ARBA00022679"/>
    </source>
</evidence>
<dbReference type="GO" id="GO:0006584">
    <property type="term" value="P:catecholamine metabolic process"/>
    <property type="evidence" value="ECO:0007669"/>
    <property type="project" value="UniProtKB-KW"/>
</dbReference>
<dbReference type="SUPFAM" id="SSF52540">
    <property type="entry name" value="P-loop containing nucleoside triphosphate hydrolases"/>
    <property type="match status" value="1"/>
</dbReference>
<dbReference type="GO" id="GO:0005737">
    <property type="term" value="C:cytoplasm"/>
    <property type="evidence" value="ECO:0007669"/>
    <property type="project" value="UniProtKB-SubCell"/>
</dbReference>
<evidence type="ECO:0000256" key="2">
    <source>
        <dbReference type="ARBA" id="ARBA00005771"/>
    </source>
</evidence>
<proteinExistence type="inferred from homology"/>
<dbReference type="GO" id="GO:0006313">
    <property type="term" value="P:DNA transposition"/>
    <property type="evidence" value="ECO:0007669"/>
    <property type="project" value="InterPro"/>
</dbReference>
<dbReference type="GO" id="GO:0006805">
    <property type="term" value="P:xenobiotic metabolic process"/>
    <property type="evidence" value="ECO:0007669"/>
    <property type="project" value="UniProtKB-ARBA"/>
</dbReference>
<dbReference type="Gene3D" id="3.30.420.10">
    <property type="entry name" value="Ribonuclease H-like superfamily/Ribonuclease H"/>
    <property type="match status" value="1"/>
</dbReference>
<dbReference type="Proteomes" id="UP001356427">
    <property type="component" value="Unassembled WGS sequence"/>
</dbReference>
<evidence type="ECO:0000313" key="11">
    <source>
        <dbReference type="Proteomes" id="UP001356427"/>
    </source>
</evidence>
<dbReference type="EMBL" id="JAGTTL010000026">
    <property type="protein sequence ID" value="KAK6301785.1"/>
    <property type="molecule type" value="Genomic_DNA"/>
</dbReference>
<dbReference type="InterPro" id="IPR038717">
    <property type="entry name" value="Tc1-like_DDE_dom"/>
</dbReference>
<feature type="domain" description="Tc1-like transposase DDE" evidence="9">
    <location>
        <begin position="99"/>
        <end position="236"/>
    </location>
</feature>
<evidence type="ECO:0000256" key="1">
    <source>
        <dbReference type="ARBA" id="ARBA00004496"/>
    </source>
</evidence>
<evidence type="ECO:0000256" key="5">
    <source>
        <dbReference type="ARBA" id="ARBA00022939"/>
    </source>
</evidence>
<keyword evidence="3" id="KW-0963">Cytoplasm</keyword>
<dbReference type="Pfam" id="PF00685">
    <property type="entry name" value="Sulfotransfer_1"/>
    <property type="match status" value="1"/>
</dbReference>
<feature type="domain" description="Transposase Tc1-like" evidence="8">
    <location>
        <begin position="20"/>
        <end position="90"/>
    </location>
</feature>
<keyword evidence="11" id="KW-1185">Reference proteome</keyword>
<evidence type="ECO:0000259" key="8">
    <source>
        <dbReference type="Pfam" id="PF01498"/>
    </source>
</evidence>
<evidence type="ECO:0000256" key="3">
    <source>
        <dbReference type="ARBA" id="ARBA00022490"/>
    </source>
</evidence>
<dbReference type="AlphaFoldDB" id="A0AAN8L592"/>
<gene>
    <name evidence="10" type="ORF">J4Q44_G00278380</name>
</gene>
<sequence length="530" mass="61875">MTVNHPRSGAPCKISPRGASMIMRKVRDQPRATRQDLVNDLKRAGTTVSKKTISNTLRRHGFKSCSARKVPLLKPAHVQARLKFADDHLDDQEEEWEKVMWSDETKIELFGLNSTRRVWRKKKDEYNPKNTIPTVKYGGGNIILWGCFSAKGTGRLHRIEGRMDGAMYREIMANNLLPSVRALKMGRGWVFQHDNDPKHTARATKEWLRKKHLKVLEWPSQSPDLNPIENNWRELKVPKPEGSGEEAELYTEYKGVYLPTNIHPQESLKYYEEFTFRHDDILIVTYPKSGTTWMQEIVPLVQNGGDLTPVLTIPNWDRVPWLEEHRACVLNLEQRASPRQFATHFHYNMMPVSFFTVKPKVIYVIRNPKDVFTSSYHYYGMASYLVKPGTQDQFLQKFINGKVMFGSWFDHVKGWLNAKDQDRTMYISYEEMIFDLKDSVSKISQFMGKSLDSEVIEKIADQCVFKNMKQNKMSNYSLVPNEFMDQNKSEFLRKGIAGDWKNHFTVAQAEYFDAVYKDKIKDIKYKFVWD</sequence>
<dbReference type="InterPro" id="IPR027417">
    <property type="entry name" value="P-loop_NTPase"/>
</dbReference>
<evidence type="ECO:0000313" key="10">
    <source>
        <dbReference type="EMBL" id="KAK6301785.1"/>
    </source>
</evidence>
<comment type="caution">
    <text evidence="10">The sequence shown here is derived from an EMBL/GenBank/DDBJ whole genome shotgun (WGS) entry which is preliminary data.</text>
</comment>
<organism evidence="10 11">
    <name type="scientific">Coregonus suidteri</name>
    <dbReference type="NCBI Taxonomy" id="861788"/>
    <lineage>
        <taxon>Eukaryota</taxon>
        <taxon>Metazoa</taxon>
        <taxon>Chordata</taxon>
        <taxon>Craniata</taxon>
        <taxon>Vertebrata</taxon>
        <taxon>Euteleostomi</taxon>
        <taxon>Actinopterygii</taxon>
        <taxon>Neopterygii</taxon>
        <taxon>Teleostei</taxon>
        <taxon>Protacanthopterygii</taxon>
        <taxon>Salmoniformes</taxon>
        <taxon>Salmonidae</taxon>
        <taxon>Coregoninae</taxon>
        <taxon>Coregonus</taxon>
    </lineage>
</organism>
<dbReference type="GO" id="GO:0008146">
    <property type="term" value="F:sulfotransferase activity"/>
    <property type="evidence" value="ECO:0007669"/>
    <property type="project" value="InterPro"/>
</dbReference>
<dbReference type="InterPro" id="IPR036397">
    <property type="entry name" value="RNaseH_sf"/>
</dbReference>
<dbReference type="GO" id="GO:0003677">
    <property type="term" value="F:DNA binding"/>
    <property type="evidence" value="ECO:0007669"/>
    <property type="project" value="InterPro"/>
</dbReference>
<dbReference type="Pfam" id="PF01498">
    <property type="entry name" value="HTH_Tnp_Tc3_2"/>
    <property type="match status" value="1"/>
</dbReference>
<dbReference type="InterPro" id="IPR002492">
    <property type="entry name" value="Transposase_Tc1-like"/>
</dbReference>
<comment type="similarity">
    <text evidence="2 6">Belongs to the sulfotransferase 1 family.</text>
</comment>
<dbReference type="Pfam" id="PF13358">
    <property type="entry name" value="DDE_3"/>
    <property type="match status" value="1"/>
</dbReference>
<reference evidence="10 11" key="1">
    <citation type="submission" date="2021-04" db="EMBL/GenBank/DDBJ databases">
        <authorList>
            <person name="De Guttry C."/>
            <person name="Zahm M."/>
            <person name="Klopp C."/>
            <person name="Cabau C."/>
            <person name="Louis A."/>
            <person name="Berthelot C."/>
            <person name="Parey E."/>
            <person name="Roest Crollius H."/>
            <person name="Montfort J."/>
            <person name="Robinson-Rechavi M."/>
            <person name="Bucao C."/>
            <person name="Bouchez O."/>
            <person name="Gislard M."/>
            <person name="Lluch J."/>
            <person name="Milhes M."/>
            <person name="Lampietro C."/>
            <person name="Lopez Roques C."/>
            <person name="Donnadieu C."/>
            <person name="Braasch I."/>
            <person name="Desvignes T."/>
            <person name="Postlethwait J."/>
            <person name="Bobe J."/>
            <person name="Wedekind C."/>
            <person name="Guiguen Y."/>
        </authorList>
    </citation>
    <scope>NUCLEOTIDE SEQUENCE [LARGE SCALE GENOMIC DNA]</scope>
    <source>
        <strain evidence="10">Cs_M1</strain>
        <tissue evidence="10">Blood</tissue>
    </source>
</reference>
<dbReference type="EC" id="2.8.2.-" evidence="6"/>
<name>A0AAN8L592_9TELE</name>
<dbReference type="Gene3D" id="3.40.50.300">
    <property type="entry name" value="P-loop containing nucleotide triphosphate hydrolases"/>
    <property type="match status" value="1"/>
</dbReference>
<dbReference type="GO" id="GO:0015074">
    <property type="term" value="P:DNA integration"/>
    <property type="evidence" value="ECO:0007669"/>
    <property type="project" value="InterPro"/>
</dbReference>
<keyword evidence="4 6" id="KW-0808">Transferase</keyword>
<dbReference type="FunFam" id="3.40.50.300:FF:000433">
    <property type="entry name" value="Estrogen sulfotransferase"/>
    <property type="match status" value="1"/>
</dbReference>
<evidence type="ECO:0000256" key="6">
    <source>
        <dbReference type="RuleBase" id="RU361155"/>
    </source>
</evidence>
<keyword evidence="5" id="KW-0128">Catecholamine metabolism</keyword>